<feature type="binding site" evidence="16">
    <location>
        <position position="205"/>
    </location>
    <ligand>
        <name>Mg(2+)</name>
        <dbReference type="ChEBI" id="CHEBI:18420"/>
        <label>1</label>
    </ligand>
</feature>
<feature type="binding site" evidence="16">
    <location>
        <position position="136"/>
    </location>
    <ligand>
        <name>Mg(2+)</name>
        <dbReference type="ChEBI" id="CHEBI:18420"/>
        <label>1</label>
    </ligand>
</feature>
<comment type="pathway">
    <text evidence="1 14">Cofactor biosynthesis; tetrahydrofolylpolyglutamate biosynthesis.</text>
</comment>
<dbReference type="GO" id="GO:0005739">
    <property type="term" value="C:mitochondrion"/>
    <property type="evidence" value="ECO:0007669"/>
    <property type="project" value="TreeGrafter"/>
</dbReference>
<keyword evidence="8 15" id="KW-0547">Nucleotide-binding</keyword>
<dbReference type="GO" id="GO:0004326">
    <property type="term" value="F:tetrahydrofolylpolyglutamate synthase activity"/>
    <property type="evidence" value="ECO:0007669"/>
    <property type="project" value="UniProtKB-EC"/>
</dbReference>
<evidence type="ECO:0000256" key="6">
    <source>
        <dbReference type="ARBA" id="ARBA00022598"/>
    </source>
</evidence>
<keyword evidence="7 16" id="KW-0479">Metal-binding</keyword>
<dbReference type="GO" id="GO:0006730">
    <property type="term" value="P:one-carbon metabolic process"/>
    <property type="evidence" value="ECO:0007669"/>
    <property type="project" value="UniProtKB-KW"/>
</dbReference>
<keyword evidence="9 15" id="KW-0067">ATP-binding</keyword>
<evidence type="ECO:0000313" key="18">
    <source>
        <dbReference type="Proteomes" id="UP000095767"/>
    </source>
</evidence>
<dbReference type="PANTHER" id="PTHR11136">
    <property type="entry name" value="FOLYLPOLYGLUTAMATE SYNTHASE-RELATED"/>
    <property type="match status" value="1"/>
</dbReference>
<dbReference type="PROSITE" id="PS01011">
    <property type="entry name" value="FOLYLPOLYGLU_SYNT_1"/>
    <property type="match status" value="1"/>
</dbReference>
<dbReference type="SUPFAM" id="SSF53244">
    <property type="entry name" value="MurD-like peptide ligases, peptide-binding domain"/>
    <property type="match status" value="1"/>
</dbReference>
<evidence type="ECO:0000256" key="7">
    <source>
        <dbReference type="ARBA" id="ARBA00022723"/>
    </source>
</evidence>
<dbReference type="FunFam" id="3.40.1190.10:FF:000008">
    <property type="entry name" value="Folylpolyglutamate synthase"/>
    <property type="match status" value="1"/>
</dbReference>
<keyword evidence="18" id="KW-1185">Reference proteome</keyword>
<dbReference type="GO" id="GO:0005829">
    <property type="term" value="C:cytosol"/>
    <property type="evidence" value="ECO:0007669"/>
    <property type="project" value="TreeGrafter"/>
</dbReference>
<keyword evidence="5 14" id="KW-0554">One-carbon metabolism</keyword>
<dbReference type="STRING" id="888268.A0A1E5V402"/>
<dbReference type="Proteomes" id="UP000095767">
    <property type="component" value="Unassembled WGS sequence"/>
</dbReference>
<keyword evidence="6 14" id="KW-0436">Ligase</keyword>
<dbReference type="InterPro" id="IPR018109">
    <property type="entry name" value="Folylpolyglutamate_synth_CS"/>
</dbReference>
<comment type="function">
    <text evidence="14">Catalyzes conversion of folates to polyglutamate derivatives allowing concentration of folate compounds in the cell and the intracellular retention of these cofactors, which are important substrates for most of the folate-dependent enzymes that are involved in one-carbon transfer reactions involved in purine, pyrimidine and amino acid synthesis.</text>
</comment>
<dbReference type="GO" id="GO:0046872">
    <property type="term" value="F:metal ion binding"/>
    <property type="evidence" value="ECO:0007669"/>
    <property type="project" value="UniProtKB-KW"/>
</dbReference>
<dbReference type="NCBIfam" id="TIGR01499">
    <property type="entry name" value="folC"/>
    <property type="match status" value="1"/>
</dbReference>
<comment type="similarity">
    <text evidence="2 14">Belongs to the folylpolyglutamate synthase family.</text>
</comment>
<evidence type="ECO:0000256" key="4">
    <source>
        <dbReference type="ARBA" id="ARBA00018660"/>
    </source>
</evidence>
<evidence type="ECO:0000256" key="16">
    <source>
        <dbReference type="PIRSR" id="PIRSR038895-2"/>
    </source>
</evidence>
<dbReference type="Gene3D" id="3.40.1190.10">
    <property type="entry name" value="Mur-like, catalytic domain"/>
    <property type="match status" value="1"/>
</dbReference>
<dbReference type="InterPro" id="IPR036565">
    <property type="entry name" value="Mur-like_cat_sf"/>
</dbReference>
<dbReference type="AlphaFoldDB" id="A0A1E5V402"/>
<name>A0A1E5V402_9POAL</name>
<feature type="binding site" evidence="16">
    <location>
        <position position="233"/>
    </location>
    <ligand>
        <name>Mg(2+)</name>
        <dbReference type="ChEBI" id="CHEBI:18420"/>
        <label>1</label>
    </ligand>
</feature>
<evidence type="ECO:0000256" key="10">
    <source>
        <dbReference type="ARBA" id="ARBA00022842"/>
    </source>
</evidence>
<feature type="binding site" evidence="15">
    <location>
        <position position="402"/>
    </location>
    <ligand>
        <name>ATP</name>
        <dbReference type="ChEBI" id="CHEBI:30616"/>
    </ligand>
</feature>
<sequence>MAVSTAAAQAGEPHRDRACLVLTTHAQPRDYGSCLFGEVMTGDGGGGISGGVAAAEYEEVLGRLSSLITQKVRAHSGNRGNQWDLMAHYLKILELEEPIARMKVIHVAGTKGKGSTCTFTESILRSSGFHTGLFTSPHLMDVRERFRLDGVDISEEKFLKYFWWCWNKLKEKIDDDIPMPAYFRFLALLAFKIFSAEQVDVAILEVGLGGKFDATNVVEAPVVCGISSLGYDHMEILGNTLGEIAGEKAGIFKKGVPAYTAPQPEEAMIALKQIASKLDISLQVADPLEPYHLKGQHLGLHGEHQYINAGLAVALASTWLEKQGHKDRIPLNRTVSLLNHVAFPKERWHNNFFCYDGIQDPLPDHFIRGLSNASLQGRAQIVPDSQVNSGDDKGSSLVFYLDGAHSPESMEICAKWFSHVTNDDRRLPPSADQTSKSQKILLFNCMSVRDPMRLLPHLLDASTQNGVHFDLALFVPNQSQYNKLGSNTSAPAEPEEIDLSWQLSLQTVWEKLLQDKGVNSANSSDTSKVFASLPLAIEWLRKNARANRSTSFQVKAFMGTQPFTRRNLHIDISYPL</sequence>
<evidence type="ECO:0000256" key="8">
    <source>
        <dbReference type="ARBA" id="ARBA00022741"/>
    </source>
</evidence>
<dbReference type="Gene3D" id="3.90.190.20">
    <property type="entry name" value="Mur ligase, C-terminal domain"/>
    <property type="match status" value="1"/>
</dbReference>
<accession>A0A1E5V402</accession>
<dbReference type="InterPro" id="IPR001645">
    <property type="entry name" value="Folylpolyglutamate_synth"/>
</dbReference>
<evidence type="ECO:0000256" key="12">
    <source>
        <dbReference type="ARBA" id="ARBA00030876"/>
    </source>
</evidence>
<dbReference type="OrthoDB" id="5212574at2759"/>
<evidence type="ECO:0000256" key="2">
    <source>
        <dbReference type="ARBA" id="ARBA00008276"/>
    </source>
</evidence>
<dbReference type="PIRSF" id="PIRSF038895">
    <property type="entry name" value="FPGS"/>
    <property type="match status" value="1"/>
</dbReference>
<evidence type="ECO:0000256" key="14">
    <source>
        <dbReference type="PIRNR" id="PIRNR038895"/>
    </source>
</evidence>
<dbReference type="SUPFAM" id="SSF53623">
    <property type="entry name" value="MurD-like peptide ligases, catalytic domain"/>
    <property type="match status" value="1"/>
</dbReference>
<evidence type="ECO:0000256" key="15">
    <source>
        <dbReference type="PIRSR" id="PIRSR038895-1"/>
    </source>
</evidence>
<evidence type="ECO:0000313" key="17">
    <source>
        <dbReference type="EMBL" id="OEL19883.1"/>
    </source>
</evidence>
<dbReference type="FunFam" id="3.90.190.20:FF:000011">
    <property type="entry name" value="Folylpolyglutamate synthase"/>
    <property type="match status" value="1"/>
</dbReference>
<organism evidence="17 18">
    <name type="scientific">Dichanthelium oligosanthes</name>
    <dbReference type="NCBI Taxonomy" id="888268"/>
    <lineage>
        <taxon>Eukaryota</taxon>
        <taxon>Viridiplantae</taxon>
        <taxon>Streptophyta</taxon>
        <taxon>Embryophyta</taxon>
        <taxon>Tracheophyta</taxon>
        <taxon>Spermatophyta</taxon>
        <taxon>Magnoliopsida</taxon>
        <taxon>Liliopsida</taxon>
        <taxon>Poales</taxon>
        <taxon>Poaceae</taxon>
        <taxon>PACMAD clade</taxon>
        <taxon>Panicoideae</taxon>
        <taxon>Panicodae</taxon>
        <taxon>Paniceae</taxon>
        <taxon>Dichantheliinae</taxon>
        <taxon>Dichanthelium</taxon>
    </lineage>
</organism>
<gene>
    <name evidence="17" type="ORF">BAE44_0019101</name>
</gene>
<dbReference type="GO" id="GO:0005524">
    <property type="term" value="F:ATP binding"/>
    <property type="evidence" value="ECO:0007669"/>
    <property type="project" value="UniProtKB-KW"/>
</dbReference>
<dbReference type="InterPro" id="IPR023600">
    <property type="entry name" value="Folylpolyglutamate_synth_euk"/>
</dbReference>
<evidence type="ECO:0000256" key="5">
    <source>
        <dbReference type="ARBA" id="ARBA00022563"/>
    </source>
</evidence>
<evidence type="ECO:0000256" key="9">
    <source>
        <dbReference type="ARBA" id="ARBA00022840"/>
    </source>
</evidence>
<evidence type="ECO:0000256" key="1">
    <source>
        <dbReference type="ARBA" id="ARBA00005150"/>
    </source>
</evidence>
<dbReference type="UniPathway" id="UPA00850"/>
<dbReference type="EC" id="6.3.2.17" evidence="3 14"/>
<evidence type="ECO:0000256" key="13">
    <source>
        <dbReference type="ARBA" id="ARBA00047493"/>
    </source>
</evidence>
<comment type="caution">
    <text evidence="17">The sequence shown here is derived from an EMBL/GenBank/DDBJ whole genome shotgun (WGS) entry which is preliminary data.</text>
</comment>
<dbReference type="InterPro" id="IPR036615">
    <property type="entry name" value="Mur_ligase_C_dom_sf"/>
</dbReference>
<keyword evidence="10 16" id="KW-0460">Magnesium</keyword>
<comment type="cofactor">
    <cofactor evidence="14">
        <name>a monovalent cation</name>
        <dbReference type="ChEBI" id="CHEBI:60242"/>
    </cofactor>
    <text evidence="14">A monovalent cation.</text>
</comment>
<dbReference type="EMBL" id="LWDX02052345">
    <property type="protein sequence ID" value="OEL19883.1"/>
    <property type="molecule type" value="Genomic_DNA"/>
</dbReference>
<evidence type="ECO:0000256" key="11">
    <source>
        <dbReference type="ARBA" id="ARBA00030592"/>
    </source>
</evidence>
<evidence type="ECO:0000256" key="3">
    <source>
        <dbReference type="ARBA" id="ARBA00013025"/>
    </source>
</evidence>
<dbReference type="PANTHER" id="PTHR11136:SF16">
    <property type="entry name" value="FOLYLPOLYGLUTAMATE SYNTHASE"/>
    <property type="match status" value="1"/>
</dbReference>
<reference evidence="17 18" key="1">
    <citation type="submission" date="2016-09" db="EMBL/GenBank/DDBJ databases">
        <title>The draft genome of Dichanthelium oligosanthes: A C3 panicoid grass species.</title>
        <authorList>
            <person name="Studer A.J."/>
            <person name="Schnable J.C."/>
            <person name="Brutnell T.P."/>
        </authorList>
    </citation>
    <scope>NUCLEOTIDE SEQUENCE [LARGE SCALE GENOMIC DNA]</scope>
    <source>
        <strain evidence="18">cv. Kellogg 1175</strain>
        <tissue evidence="17">Leaf</tissue>
    </source>
</reference>
<proteinExistence type="inferred from homology"/>
<comment type="catalytic activity">
    <reaction evidence="13 14">
        <text>(6S)-5,6,7,8-tetrahydrofolyl-(gamma-L-Glu)(n) + L-glutamate + ATP = (6S)-5,6,7,8-tetrahydrofolyl-(gamma-L-Glu)(n+1) + ADP + phosphate + H(+)</text>
        <dbReference type="Rhea" id="RHEA:10580"/>
        <dbReference type="Rhea" id="RHEA-COMP:14738"/>
        <dbReference type="Rhea" id="RHEA-COMP:14740"/>
        <dbReference type="ChEBI" id="CHEBI:15378"/>
        <dbReference type="ChEBI" id="CHEBI:29985"/>
        <dbReference type="ChEBI" id="CHEBI:30616"/>
        <dbReference type="ChEBI" id="CHEBI:43474"/>
        <dbReference type="ChEBI" id="CHEBI:141005"/>
        <dbReference type="ChEBI" id="CHEBI:456216"/>
        <dbReference type="EC" id="6.3.2.17"/>
    </reaction>
</comment>
<dbReference type="PROSITE" id="PS01012">
    <property type="entry name" value="FOLYLPOLYGLU_SYNT_2"/>
    <property type="match status" value="1"/>
</dbReference>
<feature type="binding site" evidence="15">
    <location>
        <position position="378"/>
    </location>
    <ligand>
        <name>ATP</name>
        <dbReference type="ChEBI" id="CHEBI:30616"/>
    </ligand>
</feature>
<protein>
    <recommendedName>
        <fullName evidence="4 14">Folylpolyglutamate synthase</fullName>
        <ecNumber evidence="3 14">6.3.2.17</ecNumber>
    </recommendedName>
    <alternativeName>
        <fullName evidence="12 14">Folylpoly-gamma-glutamate synthetase</fullName>
    </alternativeName>
    <alternativeName>
        <fullName evidence="11 14">Tetrahydrofolylpolyglutamate synthase</fullName>
    </alternativeName>
</protein>